<dbReference type="Proteomes" id="UP000287243">
    <property type="component" value="Chromosome"/>
</dbReference>
<keyword evidence="5" id="KW-1003">Cell membrane</keyword>
<evidence type="ECO:0000256" key="7">
    <source>
        <dbReference type="SAM" id="Coils"/>
    </source>
</evidence>
<dbReference type="CDD" id="cd22431">
    <property type="entry name" value="KH-I_RNaseY"/>
    <property type="match status" value="1"/>
</dbReference>
<comment type="subcellular location">
    <subcellularLocation>
        <location evidence="5">Cell membrane</location>
        <topology evidence="5">Single-pass membrane protein</topology>
    </subcellularLocation>
</comment>
<dbReference type="InterPro" id="IPR036612">
    <property type="entry name" value="KH_dom_type_1_sf"/>
</dbReference>
<dbReference type="EMBL" id="CP019384">
    <property type="protein sequence ID" value="QAT17925.1"/>
    <property type="molecule type" value="Genomic_DNA"/>
</dbReference>
<dbReference type="Gene3D" id="1.10.3210.10">
    <property type="entry name" value="Hypothetical protein af1432"/>
    <property type="match status" value="1"/>
</dbReference>
<dbReference type="PROSITE" id="PS51831">
    <property type="entry name" value="HD"/>
    <property type="match status" value="1"/>
</dbReference>
<dbReference type="PANTHER" id="PTHR12826:SF15">
    <property type="entry name" value="RIBONUCLEASE Y"/>
    <property type="match status" value="1"/>
</dbReference>
<evidence type="ECO:0000256" key="3">
    <source>
        <dbReference type="ARBA" id="ARBA00022801"/>
    </source>
</evidence>
<keyword evidence="10" id="KW-1185">Reference proteome</keyword>
<evidence type="ECO:0000256" key="5">
    <source>
        <dbReference type="HAMAP-Rule" id="MF_00335"/>
    </source>
</evidence>
<dbReference type="InterPro" id="IPR004087">
    <property type="entry name" value="KH_dom"/>
</dbReference>
<protein>
    <recommendedName>
        <fullName evidence="5 6">Ribonuclease Y</fullName>
        <shortName evidence="5">RNase Y</shortName>
        <ecNumber evidence="5 6">3.1.-.-</ecNumber>
    </recommendedName>
</protein>
<dbReference type="GO" id="GO:0003723">
    <property type="term" value="F:RNA binding"/>
    <property type="evidence" value="ECO:0007669"/>
    <property type="project" value="UniProtKB-UniRule"/>
</dbReference>
<dbReference type="GO" id="GO:0016787">
    <property type="term" value="F:hydrolase activity"/>
    <property type="evidence" value="ECO:0007669"/>
    <property type="project" value="UniProtKB-KW"/>
</dbReference>
<dbReference type="InterPro" id="IPR017705">
    <property type="entry name" value="Ribonuclease_Y"/>
</dbReference>
<dbReference type="KEGG" id="vai:BU251_09405"/>
<dbReference type="Pfam" id="PF00013">
    <property type="entry name" value="KH_1"/>
    <property type="match status" value="1"/>
</dbReference>
<organism evidence="9 10">
    <name type="scientific">Velamenicoccus archaeovorus</name>
    <dbReference type="NCBI Taxonomy" id="1930593"/>
    <lineage>
        <taxon>Bacteria</taxon>
        <taxon>Pseudomonadati</taxon>
        <taxon>Candidatus Omnitrophota</taxon>
        <taxon>Candidatus Velamenicoccus</taxon>
    </lineage>
</organism>
<gene>
    <name evidence="5" type="primary">rny</name>
    <name evidence="9" type="ORF">BU251_09405</name>
</gene>
<dbReference type="GO" id="GO:0004521">
    <property type="term" value="F:RNA endonuclease activity"/>
    <property type="evidence" value="ECO:0007669"/>
    <property type="project" value="UniProtKB-UniRule"/>
</dbReference>
<comment type="similarity">
    <text evidence="5">Belongs to the RNase Y family.</text>
</comment>
<dbReference type="SMART" id="SM00471">
    <property type="entry name" value="HDc"/>
    <property type="match status" value="1"/>
</dbReference>
<dbReference type="NCBIfam" id="TIGR00277">
    <property type="entry name" value="HDIG"/>
    <property type="match status" value="1"/>
</dbReference>
<dbReference type="InterPro" id="IPR004088">
    <property type="entry name" value="KH_dom_type_1"/>
</dbReference>
<dbReference type="SUPFAM" id="SSF54791">
    <property type="entry name" value="Eukaryotic type KH-domain (KH-domain type I)"/>
    <property type="match status" value="1"/>
</dbReference>
<evidence type="ECO:0000256" key="1">
    <source>
        <dbReference type="ARBA" id="ARBA00022722"/>
    </source>
</evidence>
<evidence type="ECO:0000313" key="9">
    <source>
        <dbReference type="EMBL" id="QAT17925.1"/>
    </source>
</evidence>
<reference evidence="9 10" key="1">
    <citation type="submission" date="2017-01" db="EMBL/GenBank/DDBJ databases">
        <title>First insights into the biology of 'candidatus Vampirococcus archaeovorus'.</title>
        <authorList>
            <person name="Kizina J."/>
            <person name="Jordan S."/>
            <person name="Stueber K."/>
            <person name="Reinhardt R."/>
            <person name="Harder J."/>
        </authorList>
    </citation>
    <scope>NUCLEOTIDE SEQUENCE [LARGE SCALE GENOMIC DNA]</scope>
    <source>
        <strain evidence="9 10">LiM</strain>
    </source>
</reference>
<feature type="domain" description="HD" evidence="8">
    <location>
        <begin position="340"/>
        <end position="433"/>
    </location>
</feature>
<sequence length="524" mass="59060">MSTGNNVFVMAAVFLVAGSVLVFLYFILRRAMGEQKIKNAHLEAKAIIDGAKKEVETIRKEADLNAKDQLLRMRQDFEKETKERREEIATLEKRMALRETNLERRVDLLEKKERELDDKTHQIKNQEGALRAKEDELNKLLAEEKERLHKISNMSPEEAKVLLLSRLDGELNREKAVLIKKAEDEIKETADKKAGEIVAHAIQRCAVEHAVESTVSLVSLPSDEMKGRIIGREGRNIRAFEMATGIDVIIDDTPEAVMLSGFDPVRREVARISLERLISDGRIHPGRIEEVVEKVKKEMEVKIKEEGEKVLFDIGVHGVHPELVKMIGRLKYRTSFGQNALQHSKEVALLMGVMADELDLDSKVARRIGILHDIGKALDQQVEGTHAKLGAEMARKFGETDIVVQGIEAHHEEVEKTSLYGVLAAAADAISAARPGARRETLETYVKRLEKLESIANVFKGVEKSFAIQAGREIRVIVQPEKINDTDTTVLARDIRKKIEEGMEYPGQIKVTVIRETRAIEYAK</sequence>
<dbReference type="RefSeq" id="WP_128700889.1">
    <property type="nucleotide sequence ID" value="NZ_CP019384.1"/>
</dbReference>
<keyword evidence="2 5" id="KW-0255">Endonuclease</keyword>
<evidence type="ECO:0000256" key="6">
    <source>
        <dbReference type="NCBIfam" id="TIGR03319"/>
    </source>
</evidence>
<keyword evidence="5" id="KW-1133">Transmembrane helix</keyword>
<dbReference type="InterPro" id="IPR003607">
    <property type="entry name" value="HD/PDEase_dom"/>
</dbReference>
<dbReference type="GO" id="GO:0006402">
    <property type="term" value="P:mRNA catabolic process"/>
    <property type="evidence" value="ECO:0007669"/>
    <property type="project" value="UniProtKB-UniRule"/>
</dbReference>
<evidence type="ECO:0000259" key="8">
    <source>
        <dbReference type="PROSITE" id="PS51831"/>
    </source>
</evidence>
<dbReference type="PANTHER" id="PTHR12826">
    <property type="entry name" value="RIBONUCLEASE Y"/>
    <property type="match status" value="1"/>
</dbReference>
<dbReference type="InterPro" id="IPR022711">
    <property type="entry name" value="RNase_Y_N"/>
</dbReference>
<feature type="coiled-coil region" evidence="7">
    <location>
        <begin position="74"/>
        <end position="192"/>
    </location>
</feature>
<dbReference type="AlphaFoldDB" id="A0A410P6V9"/>
<keyword evidence="3 5" id="KW-0378">Hydrolase</keyword>
<name>A0A410P6V9_VELA1</name>
<dbReference type="HAMAP" id="MF_00335">
    <property type="entry name" value="RNase_Y"/>
    <property type="match status" value="1"/>
</dbReference>
<proteinExistence type="inferred from homology"/>
<comment type="function">
    <text evidence="5">Endoribonuclease that initiates mRNA decay.</text>
</comment>
<keyword evidence="7" id="KW-0175">Coiled coil</keyword>
<dbReference type="CDD" id="cd00077">
    <property type="entry name" value="HDc"/>
    <property type="match status" value="1"/>
</dbReference>
<evidence type="ECO:0000313" key="10">
    <source>
        <dbReference type="Proteomes" id="UP000287243"/>
    </source>
</evidence>
<dbReference type="Pfam" id="PF12072">
    <property type="entry name" value="RNase_Y_N"/>
    <property type="match status" value="1"/>
</dbReference>
<dbReference type="Pfam" id="PF01966">
    <property type="entry name" value="HD"/>
    <property type="match status" value="1"/>
</dbReference>
<accession>A0A410P6V9</accession>
<dbReference type="InterPro" id="IPR006675">
    <property type="entry name" value="HDIG_dom"/>
</dbReference>
<dbReference type="GO" id="GO:0005886">
    <property type="term" value="C:plasma membrane"/>
    <property type="evidence" value="ECO:0007669"/>
    <property type="project" value="UniProtKB-SubCell"/>
</dbReference>
<feature type="transmembrane region" description="Helical" evidence="5">
    <location>
        <begin position="6"/>
        <end position="28"/>
    </location>
</feature>
<keyword evidence="5" id="KW-0472">Membrane</keyword>
<dbReference type="SMART" id="SM00322">
    <property type="entry name" value="KH"/>
    <property type="match status" value="1"/>
</dbReference>
<keyword evidence="5" id="KW-0812">Transmembrane</keyword>
<dbReference type="InterPro" id="IPR006674">
    <property type="entry name" value="HD_domain"/>
</dbReference>
<evidence type="ECO:0000256" key="4">
    <source>
        <dbReference type="ARBA" id="ARBA00022884"/>
    </source>
</evidence>
<dbReference type="SUPFAM" id="SSF109604">
    <property type="entry name" value="HD-domain/PDEase-like"/>
    <property type="match status" value="1"/>
</dbReference>
<dbReference type="PROSITE" id="PS50084">
    <property type="entry name" value="KH_TYPE_1"/>
    <property type="match status" value="1"/>
</dbReference>
<keyword evidence="4 5" id="KW-0694">RNA-binding</keyword>
<dbReference type="NCBIfam" id="TIGR03319">
    <property type="entry name" value="RNase_Y"/>
    <property type="match status" value="1"/>
</dbReference>
<dbReference type="EC" id="3.1.-.-" evidence="5 6"/>
<evidence type="ECO:0000256" key="2">
    <source>
        <dbReference type="ARBA" id="ARBA00022759"/>
    </source>
</evidence>
<keyword evidence="1 5" id="KW-0540">Nuclease</keyword>
<dbReference type="OrthoDB" id="9803205at2"/>